<evidence type="ECO:0000256" key="1">
    <source>
        <dbReference type="ARBA" id="ARBA00004726"/>
    </source>
</evidence>
<name>A0ABM1MNM3_NICVS</name>
<dbReference type="InterPro" id="IPR014729">
    <property type="entry name" value="Rossmann-like_a/b/a_fold"/>
</dbReference>
<reference evidence="15" key="1">
    <citation type="submission" date="2025-08" db="UniProtKB">
        <authorList>
            <consortium name="RefSeq"/>
        </authorList>
    </citation>
    <scope>IDENTIFICATION</scope>
    <source>
        <tissue evidence="15">Whole Larva</tissue>
    </source>
</reference>
<keyword evidence="8" id="KW-0274">FAD</keyword>
<dbReference type="Gene3D" id="3.40.50.620">
    <property type="entry name" value="HUPs"/>
    <property type="match status" value="1"/>
</dbReference>
<dbReference type="PANTHER" id="PTHR23293:SF9">
    <property type="entry name" value="FAD SYNTHASE"/>
    <property type="match status" value="1"/>
</dbReference>
<keyword evidence="4" id="KW-0288">FMN</keyword>
<dbReference type="GeneID" id="108562377"/>
<evidence type="ECO:0000259" key="13">
    <source>
        <dbReference type="Pfam" id="PF01507"/>
    </source>
</evidence>
<evidence type="ECO:0000313" key="14">
    <source>
        <dbReference type="Proteomes" id="UP000695000"/>
    </source>
</evidence>
<organism evidence="14 15">
    <name type="scientific">Nicrophorus vespilloides</name>
    <name type="common">Boreal carrion beetle</name>
    <dbReference type="NCBI Taxonomy" id="110193"/>
    <lineage>
        <taxon>Eukaryota</taxon>
        <taxon>Metazoa</taxon>
        <taxon>Ecdysozoa</taxon>
        <taxon>Arthropoda</taxon>
        <taxon>Hexapoda</taxon>
        <taxon>Insecta</taxon>
        <taxon>Pterygota</taxon>
        <taxon>Neoptera</taxon>
        <taxon>Endopterygota</taxon>
        <taxon>Coleoptera</taxon>
        <taxon>Polyphaga</taxon>
        <taxon>Staphyliniformia</taxon>
        <taxon>Silphidae</taxon>
        <taxon>Nicrophorinae</taxon>
        <taxon>Nicrophorus</taxon>
    </lineage>
</organism>
<evidence type="ECO:0000256" key="9">
    <source>
        <dbReference type="ARBA" id="ARBA00022840"/>
    </source>
</evidence>
<evidence type="ECO:0000256" key="11">
    <source>
        <dbReference type="ARBA" id="ARBA00031871"/>
    </source>
</evidence>
<keyword evidence="9" id="KW-0067">ATP-binding</keyword>
<dbReference type="Proteomes" id="UP000695000">
    <property type="component" value="Unplaced"/>
</dbReference>
<evidence type="ECO:0000256" key="4">
    <source>
        <dbReference type="ARBA" id="ARBA00022643"/>
    </source>
</evidence>
<sequence>MPFNTIGVVFLGEANGKLMCDSSGYEGLFENLANIGCNLERFPIGAIQDVVNQKDVVLLIGSESDLNGALPWQYSEEGDGFFMYRSFILGGYFNNWSALIDHIAYLRQPIKYTKVFTFMDSKNLGNLTRSVKFKDAELQIDSSGGLQVTSTKVEVVNNIQKHLKNNFKSKLTNVEYFDDLHDKLFACGKVNIREAIHKIEQCFDSYGPDNVFISFNGGKDCTVLLHLMLAVLKRNYIEYNTPVLCMYVKSKMPFDEIDKFIADMQEFYGLEVITIDSCIKEALTNILNERPNLKACLMGTRRTDPFSQNLQHFKMTDNGWPEVMRVSPLLDWDYGEVWDYLLDFKVPYCGLYDQGYTSLGNVDNTDRNPDLYYNGSYLPAYKLLDGSKERSGRRK</sequence>
<evidence type="ECO:0000256" key="2">
    <source>
        <dbReference type="ARBA" id="ARBA00012393"/>
    </source>
</evidence>
<evidence type="ECO:0000256" key="3">
    <source>
        <dbReference type="ARBA" id="ARBA00022630"/>
    </source>
</evidence>
<dbReference type="RefSeq" id="XP_017776173.1">
    <property type="nucleotide sequence ID" value="XM_017920684.1"/>
</dbReference>
<dbReference type="Pfam" id="PF01507">
    <property type="entry name" value="PAPS_reduct"/>
    <property type="match status" value="1"/>
</dbReference>
<evidence type="ECO:0000256" key="5">
    <source>
        <dbReference type="ARBA" id="ARBA00022679"/>
    </source>
</evidence>
<dbReference type="SUPFAM" id="SSF52402">
    <property type="entry name" value="Adenine nucleotide alpha hydrolases-like"/>
    <property type="match status" value="1"/>
</dbReference>
<evidence type="ECO:0000256" key="7">
    <source>
        <dbReference type="ARBA" id="ARBA00022741"/>
    </source>
</evidence>
<evidence type="ECO:0000256" key="10">
    <source>
        <dbReference type="ARBA" id="ARBA00031145"/>
    </source>
</evidence>
<dbReference type="EC" id="2.7.7.2" evidence="2"/>
<keyword evidence="6" id="KW-0548">Nucleotidyltransferase</keyword>
<evidence type="ECO:0000313" key="15">
    <source>
        <dbReference type="RefSeq" id="XP_017776173.1"/>
    </source>
</evidence>
<proteinExistence type="predicted"/>
<feature type="domain" description="Phosphoadenosine phosphosulphate reductase" evidence="13">
    <location>
        <begin position="211"/>
        <end position="365"/>
    </location>
</feature>
<accession>A0ABM1MNM3</accession>
<evidence type="ECO:0000256" key="12">
    <source>
        <dbReference type="ARBA" id="ARBA00049494"/>
    </source>
</evidence>
<gene>
    <name evidence="15" type="primary">LOC108562377</name>
</gene>
<dbReference type="InterPro" id="IPR002500">
    <property type="entry name" value="PAPS_reduct_dom"/>
</dbReference>
<keyword evidence="5" id="KW-0808">Transferase</keyword>
<dbReference type="PANTHER" id="PTHR23293">
    <property type="entry name" value="FAD SYNTHETASE-RELATED FMN ADENYLYLTRANSFERASE"/>
    <property type="match status" value="1"/>
</dbReference>
<evidence type="ECO:0000256" key="6">
    <source>
        <dbReference type="ARBA" id="ARBA00022695"/>
    </source>
</evidence>
<dbReference type="CDD" id="cd23948">
    <property type="entry name" value="FAD_synthase"/>
    <property type="match status" value="1"/>
</dbReference>
<keyword evidence="3" id="KW-0285">Flavoprotein</keyword>
<evidence type="ECO:0000256" key="8">
    <source>
        <dbReference type="ARBA" id="ARBA00022827"/>
    </source>
</evidence>
<comment type="pathway">
    <text evidence="1">Cofactor biosynthesis; FAD biosynthesis; FAD from FMN: step 1/1.</text>
</comment>
<comment type="catalytic activity">
    <reaction evidence="12">
        <text>FMN + ATP + H(+) = FAD + diphosphate</text>
        <dbReference type="Rhea" id="RHEA:17237"/>
        <dbReference type="ChEBI" id="CHEBI:15378"/>
        <dbReference type="ChEBI" id="CHEBI:30616"/>
        <dbReference type="ChEBI" id="CHEBI:33019"/>
        <dbReference type="ChEBI" id="CHEBI:57692"/>
        <dbReference type="ChEBI" id="CHEBI:58210"/>
        <dbReference type="EC" id="2.7.7.2"/>
    </reaction>
</comment>
<keyword evidence="7" id="KW-0547">Nucleotide-binding</keyword>
<protein>
    <recommendedName>
        <fullName evidence="2">FAD synthase</fullName>
        <ecNumber evidence="2">2.7.7.2</ecNumber>
    </recommendedName>
    <alternativeName>
        <fullName evidence="10">FAD pyrophosphorylase</fullName>
    </alternativeName>
    <alternativeName>
        <fullName evidence="11">FMN adenylyltransferase</fullName>
    </alternativeName>
</protein>
<keyword evidence="14" id="KW-1185">Reference proteome</keyword>